<sequence>MSAAAEDGRGRASGPGAADAGARTARDVVHPLTRERVVAALDDLGYPWFRDRAGDVGAMWAQAVFHVYLLGPEENVLQVRATWHRRLAIERLAEVLELVDGWNRDFVGPKCYVRVLDDGMVSVVAEVSTPLAAGVSEDQLTTLVRRGIGQGMRMMHDLEQAYPDPAGRAP</sequence>
<dbReference type="EMBL" id="RKRA01000001">
    <property type="protein sequence ID" value="RPF27892.1"/>
    <property type="molecule type" value="Genomic_DNA"/>
</dbReference>
<dbReference type="RefSeq" id="WP_123917761.1">
    <property type="nucleotide sequence ID" value="NZ_RKRA01000001.1"/>
</dbReference>
<name>A0A3N4ZQR7_9MICO</name>
<evidence type="ECO:0000256" key="1">
    <source>
        <dbReference type="SAM" id="MobiDB-lite"/>
    </source>
</evidence>
<feature type="compositionally biased region" description="Basic and acidic residues" evidence="1">
    <location>
        <begin position="1"/>
        <end position="10"/>
    </location>
</feature>
<protein>
    <submittedName>
        <fullName evidence="2">Putative sensory transduction regulator</fullName>
    </submittedName>
</protein>
<reference evidence="2 3" key="1">
    <citation type="submission" date="2018-11" db="EMBL/GenBank/DDBJ databases">
        <title>Sequencing the genomes of 1000 actinobacteria strains.</title>
        <authorList>
            <person name="Klenk H.-P."/>
        </authorList>
    </citation>
    <scope>NUCLEOTIDE SEQUENCE [LARGE SCALE GENOMIC DNA]</scope>
    <source>
        <strain evidence="2 3">DSM 14418</strain>
    </source>
</reference>
<feature type="region of interest" description="Disordered" evidence="1">
    <location>
        <begin position="1"/>
        <end position="23"/>
    </location>
</feature>
<proteinExistence type="predicted"/>
<dbReference type="Proteomes" id="UP000280726">
    <property type="component" value="Unassembled WGS sequence"/>
</dbReference>
<accession>A0A3N4ZQR7</accession>
<evidence type="ECO:0000313" key="2">
    <source>
        <dbReference type="EMBL" id="RPF27892.1"/>
    </source>
</evidence>
<dbReference type="OrthoDB" id="3256964at2"/>
<keyword evidence="3" id="KW-1185">Reference proteome</keyword>
<gene>
    <name evidence="2" type="ORF">EDD32_2395</name>
</gene>
<dbReference type="InterPro" id="IPR019660">
    <property type="entry name" value="Put_sensory_transdc_reg_YbjN"/>
</dbReference>
<dbReference type="Pfam" id="PF10722">
    <property type="entry name" value="YbjN"/>
    <property type="match status" value="1"/>
</dbReference>
<comment type="caution">
    <text evidence="2">The sequence shown here is derived from an EMBL/GenBank/DDBJ whole genome shotgun (WGS) entry which is preliminary data.</text>
</comment>
<organism evidence="2 3">
    <name type="scientific">Georgenia muralis</name>
    <dbReference type="NCBI Taxonomy" id="154117"/>
    <lineage>
        <taxon>Bacteria</taxon>
        <taxon>Bacillati</taxon>
        <taxon>Actinomycetota</taxon>
        <taxon>Actinomycetes</taxon>
        <taxon>Micrococcales</taxon>
        <taxon>Bogoriellaceae</taxon>
        <taxon>Georgenia</taxon>
    </lineage>
</organism>
<dbReference type="AlphaFoldDB" id="A0A3N4ZQR7"/>
<evidence type="ECO:0000313" key="3">
    <source>
        <dbReference type="Proteomes" id="UP000280726"/>
    </source>
</evidence>